<feature type="compositionally biased region" description="Gly residues" evidence="10">
    <location>
        <begin position="466"/>
        <end position="480"/>
    </location>
</feature>
<evidence type="ECO:0000259" key="11">
    <source>
        <dbReference type="PROSITE" id="PS50884"/>
    </source>
</evidence>
<feature type="compositionally biased region" description="Basic and acidic residues" evidence="10">
    <location>
        <begin position="162"/>
        <end position="173"/>
    </location>
</feature>
<dbReference type="AlphaFoldDB" id="A0A8J5SUL0"/>
<keyword evidence="13" id="KW-1185">Reference proteome</keyword>
<dbReference type="Pfam" id="PF02701">
    <property type="entry name" value="Zn_ribbon_Dof"/>
    <property type="match status" value="1"/>
</dbReference>
<reference evidence="12" key="1">
    <citation type="journal article" date="2021" name="bioRxiv">
        <title>Whole Genome Assembly and Annotation of Northern Wild Rice, Zizania palustris L., Supports a Whole Genome Duplication in the Zizania Genus.</title>
        <authorList>
            <person name="Haas M."/>
            <person name="Kono T."/>
            <person name="Macchietto M."/>
            <person name="Millas R."/>
            <person name="McGilp L."/>
            <person name="Shao M."/>
            <person name="Duquette J."/>
            <person name="Hirsch C.N."/>
            <person name="Kimball J."/>
        </authorList>
    </citation>
    <scope>NUCLEOTIDE SEQUENCE</scope>
    <source>
        <tissue evidence="12">Fresh leaf tissue</tissue>
    </source>
</reference>
<name>A0A8J5SUL0_ZIZPA</name>
<evidence type="ECO:0000256" key="2">
    <source>
        <dbReference type="ARBA" id="ARBA00022771"/>
    </source>
</evidence>
<comment type="function">
    <text evidence="9">Transcription factor that binds specifically to a 5'-AA[AG]G-3' consensus core sequence.</text>
</comment>
<dbReference type="PANTHER" id="PTHR31992:SF330">
    <property type="entry name" value="DOF ZINC FINGER PROTEIN 2"/>
    <property type="match status" value="1"/>
</dbReference>
<feature type="region of interest" description="Disordered" evidence="10">
    <location>
        <begin position="212"/>
        <end position="238"/>
    </location>
</feature>
<gene>
    <name evidence="12" type="ORF">GUJ93_ZPchr0006g45878</name>
</gene>
<dbReference type="GO" id="GO:0008270">
    <property type="term" value="F:zinc ion binding"/>
    <property type="evidence" value="ECO:0007669"/>
    <property type="project" value="UniProtKB-KW"/>
</dbReference>
<keyword evidence="3 9" id="KW-0862">Zinc</keyword>
<dbReference type="InterPro" id="IPR045174">
    <property type="entry name" value="Dof"/>
</dbReference>
<dbReference type="EMBL" id="JAAALK010000283">
    <property type="protein sequence ID" value="KAG8071827.1"/>
    <property type="molecule type" value="Genomic_DNA"/>
</dbReference>
<feature type="compositionally biased region" description="Gly residues" evidence="10">
    <location>
        <begin position="440"/>
        <end position="449"/>
    </location>
</feature>
<evidence type="ECO:0000313" key="12">
    <source>
        <dbReference type="EMBL" id="KAG8071827.1"/>
    </source>
</evidence>
<evidence type="ECO:0000256" key="8">
    <source>
        <dbReference type="PROSITE-ProRule" id="PRU00071"/>
    </source>
</evidence>
<evidence type="ECO:0000256" key="5">
    <source>
        <dbReference type="ARBA" id="ARBA00023125"/>
    </source>
</evidence>
<dbReference type="PROSITE" id="PS01361">
    <property type="entry name" value="ZF_DOF_1"/>
    <property type="match status" value="1"/>
</dbReference>
<feature type="region of interest" description="Disordered" evidence="10">
    <location>
        <begin position="419"/>
        <end position="480"/>
    </location>
</feature>
<dbReference type="Proteomes" id="UP000729402">
    <property type="component" value="Unassembled WGS sequence"/>
</dbReference>
<evidence type="ECO:0000256" key="1">
    <source>
        <dbReference type="ARBA" id="ARBA00022723"/>
    </source>
</evidence>
<organism evidence="12 13">
    <name type="scientific">Zizania palustris</name>
    <name type="common">Northern wild rice</name>
    <dbReference type="NCBI Taxonomy" id="103762"/>
    <lineage>
        <taxon>Eukaryota</taxon>
        <taxon>Viridiplantae</taxon>
        <taxon>Streptophyta</taxon>
        <taxon>Embryophyta</taxon>
        <taxon>Tracheophyta</taxon>
        <taxon>Spermatophyta</taxon>
        <taxon>Magnoliopsida</taxon>
        <taxon>Liliopsida</taxon>
        <taxon>Poales</taxon>
        <taxon>Poaceae</taxon>
        <taxon>BOP clade</taxon>
        <taxon>Oryzoideae</taxon>
        <taxon>Oryzeae</taxon>
        <taxon>Zizaniinae</taxon>
        <taxon>Zizania</taxon>
    </lineage>
</organism>
<protein>
    <recommendedName>
        <fullName evidence="9">Dof zinc finger protein</fullName>
    </recommendedName>
</protein>
<reference evidence="12" key="2">
    <citation type="submission" date="2021-02" db="EMBL/GenBank/DDBJ databases">
        <authorList>
            <person name="Kimball J.A."/>
            <person name="Haas M.W."/>
            <person name="Macchietto M."/>
            <person name="Kono T."/>
            <person name="Duquette J."/>
            <person name="Shao M."/>
        </authorList>
    </citation>
    <scope>NUCLEOTIDE SEQUENCE</scope>
    <source>
        <tissue evidence="12">Fresh leaf tissue</tissue>
    </source>
</reference>
<dbReference type="OrthoDB" id="1927254at2759"/>
<keyword evidence="1 9" id="KW-0479">Metal-binding</keyword>
<dbReference type="InterPro" id="IPR003851">
    <property type="entry name" value="Znf_Dof"/>
</dbReference>
<keyword evidence="6 9" id="KW-0804">Transcription</keyword>
<comment type="caution">
    <text evidence="12">The sequence shown here is derived from an EMBL/GenBank/DDBJ whole genome shotgun (WGS) entry which is preliminary data.</text>
</comment>
<feature type="compositionally biased region" description="Basic and acidic residues" evidence="10">
    <location>
        <begin position="429"/>
        <end position="439"/>
    </location>
</feature>
<dbReference type="GO" id="GO:0003700">
    <property type="term" value="F:DNA-binding transcription factor activity"/>
    <property type="evidence" value="ECO:0007669"/>
    <property type="project" value="UniProtKB-UniRule"/>
</dbReference>
<keyword evidence="2 8" id="KW-0863">Zinc-finger</keyword>
<evidence type="ECO:0000256" key="3">
    <source>
        <dbReference type="ARBA" id="ARBA00022833"/>
    </source>
</evidence>
<dbReference type="GO" id="GO:0003677">
    <property type="term" value="F:DNA binding"/>
    <property type="evidence" value="ECO:0007669"/>
    <property type="project" value="UniProtKB-UniRule"/>
</dbReference>
<proteinExistence type="predicted"/>
<dbReference type="GO" id="GO:0005634">
    <property type="term" value="C:nucleus"/>
    <property type="evidence" value="ECO:0007669"/>
    <property type="project" value="UniProtKB-SubCell"/>
</dbReference>
<accession>A0A8J5SUL0</accession>
<evidence type="ECO:0000256" key="9">
    <source>
        <dbReference type="RuleBase" id="RU369094"/>
    </source>
</evidence>
<keyword evidence="7 8" id="KW-0539">Nucleus</keyword>
<feature type="region of interest" description="Disordered" evidence="10">
    <location>
        <begin position="111"/>
        <end position="175"/>
    </location>
</feature>
<feature type="compositionally biased region" description="Pro residues" evidence="10">
    <location>
        <begin position="121"/>
        <end position="133"/>
    </location>
</feature>
<dbReference type="PROSITE" id="PS50884">
    <property type="entry name" value="ZF_DOF_2"/>
    <property type="match status" value="1"/>
</dbReference>
<evidence type="ECO:0000256" key="10">
    <source>
        <dbReference type="SAM" id="MobiDB-lite"/>
    </source>
</evidence>
<feature type="compositionally biased region" description="Gly residues" evidence="10">
    <location>
        <begin position="148"/>
        <end position="158"/>
    </location>
</feature>
<evidence type="ECO:0000256" key="6">
    <source>
        <dbReference type="ARBA" id="ARBA00023163"/>
    </source>
</evidence>
<evidence type="ECO:0000256" key="4">
    <source>
        <dbReference type="ARBA" id="ARBA00023015"/>
    </source>
</evidence>
<comment type="subcellular location">
    <subcellularLocation>
        <location evidence="8 9">Nucleus</location>
    </subcellularLocation>
</comment>
<keyword evidence="5 8" id="KW-0238">DNA-binding</keyword>
<evidence type="ECO:0000256" key="7">
    <source>
        <dbReference type="ARBA" id="ARBA00023242"/>
    </source>
</evidence>
<evidence type="ECO:0000313" key="13">
    <source>
        <dbReference type="Proteomes" id="UP000729402"/>
    </source>
</evidence>
<sequence length="480" mass="48835">MPCSPGSIGARALSTDPAPIECDLPAPAQAQAQAQQPPPSWRRGSGAACVSPAVATRAPFARADGTLVVRRGDWQELLARIERLGFFLACMDAAHWHQGLGLVKPMEEMLMGANPNHNPSSNPPPQPPPPPPAAGTQRAAAPPAAGSAGAGAGGGAGAGASTERRARPQKEKALNCPRCNSTNTKFCYYNNYSLQQPRYFCKTCRRYWTEGGSLRNVPVGGGSRKNKRSSSVVSSASASASTSAAVSGTVPVGLSAKNPKLMHEGAQDLNLAYPHHHGRGLQPPEFAAFPSLESSSLCNPGGNMAANGAGGRGSLGAFSAMELLRSTGCYVPLPTMPLGMPADYSAAGFTLGDFRMPPPSQQQHHAQSLLGFSLDTHGSGGGTGSGVYGGCSAGMQGGQDSGAGSRLLFPFEDLKPMVSSAAGDANNGGDHHQFDHSKDQGGGVGGVIGGHETPGFWNSNMIGNGNSNGGGGGGGGGGSW</sequence>
<feature type="compositionally biased region" description="Low complexity" evidence="10">
    <location>
        <begin position="134"/>
        <end position="147"/>
    </location>
</feature>
<keyword evidence="4 9" id="KW-0805">Transcription regulation</keyword>
<feature type="compositionally biased region" description="Low complexity" evidence="10">
    <location>
        <begin position="229"/>
        <end position="238"/>
    </location>
</feature>
<feature type="domain" description="Dof-type" evidence="11">
    <location>
        <begin position="174"/>
        <end position="228"/>
    </location>
</feature>
<dbReference type="PANTHER" id="PTHR31992">
    <property type="entry name" value="DOF ZINC FINGER PROTEIN DOF1.4-RELATED"/>
    <property type="match status" value="1"/>
</dbReference>